<evidence type="ECO:0000313" key="1">
    <source>
        <dbReference type="EMBL" id="KAF9523342.1"/>
    </source>
</evidence>
<gene>
    <name evidence="1" type="ORF">CPB83DRAFT_691398</name>
</gene>
<comment type="caution">
    <text evidence="1">The sequence shown here is derived from an EMBL/GenBank/DDBJ whole genome shotgun (WGS) entry which is preliminary data.</text>
</comment>
<keyword evidence="2" id="KW-1185">Reference proteome</keyword>
<dbReference type="OrthoDB" id="3031551at2759"/>
<proteinExistence type="predicted"/>
<dbReference type="Proteomes" id="UP000807306">
    <property type="component" value="Unassembled WGS sequence"/>
</dbReference>
<dbReference type="EMBL" id="MU157919">
    <property type="protein sequence ID" value="KAF9523342.1"/>
    <property type="molecule type" value="Genomic_DNA"/>
</dbReference>
<protein>
    <submittedName>
        <fullName evidence="1">Uncharacterized protein</fullName>
    </submittedName>
</protein>
<accession>A0A9P6E6B7</accession>
<reference evidence="1" key="1">
    <citation type="submission" date="2020-11" db="EMBL/GenBank/DDBJ databases">
        <authorList>
            <consortium name="DOE Joint Genome Institute"/>
            <person name="Ahrendt S."/>
            <person name="Riley R."/>
            <person name="Andreopoulos W."/>
            <person name="Labutti K."/>
            <person name="Pangilinan J."/>
            <person name="Ruiz-Duenas F.J."/>
            <person name="Barrasa J.M."/>
            <person name="Sanchez-Garcia M."/>
            <person name="Camarero S."/>
            <person name="Miyauchi S."/>
            <person name="Serrano A."/>
            <person name="Linde D."/>
            <person name="Babiker R."/>
            <person name="Drula E."/>
            <person name="Ayuso-Fernandez I."/>
            <person name="Pacheco R."/>
            <person name="Padilla G."/>
            <person name="Ferreira P."/>
            <person name="Barriuso J."/>
            <person name="Kellner H."/>
            <person name="Castanera R."/>
            <person name="Alfaro M."/>
            <person name="Ramirez L."/>
            <person name="Pisabarro A.G."/>
            <person name="Kuo A."/>
            <person name="Tritt A."/>
            <person name="Lipzen A."/>
            <person name="He G."/>
            <person name="Yan M."/>
            <person name="Ng V."/>
            <person name="Cullen D."/>
            <person name="Martin F."/>
            <person name="Rosso M.-N."/>
            <person name="Henrissat B."/>
            <person name="Hibbett D."/>
            <person name="Martinez A.T."/>
            <person name="Grigoriev I.V."/>
        </authorList>
    </citation>
    <scope>NUCLEOTIDE SEQUENCE</scope>
    <source>
        <strain evidence="1">CBS 506.95</strain>
    </source>
</reference>
<evidence type="ECO:0000313" key="2">
    <source>
        <dbReference type="Proteomes" id="UP000807306"/>
    </source>
</evidence>
<organism evidence="1 2">
    <name type="scientific">Crepidotus variabilis</name>
    <dbReference type="NCBI Taxonomy" id="179855"/>
    <lineage>
        <taxon>Eukaryota</taxon>
        <taxon>Fungi</taxon>
        <taxon>Dikarya</taxon>
        <taxon>Basidiomycota</taxon>
        <taxon>Agaricomycotina</taxon>
        <taxon>Agaricomycetes</taxon>
        <taxon>Agaricomycetidae</taxon>
        <taxon>Agaricales</taxon>
        <taxon>Agaricineae</taxon>
        <taxon>Crepidotaceae</taxon>
        <taxon>Crepidotus</taxon>
    </lineage>
</organism>
<dbReference type="AlphaFoldDB" id="A0A9P6E6B7"/>
<sequence>MPLINPSESVLYPTSYYRDMAFFTTQFMSHKFDRRNHCVYDKSLLIHSAAYDDFSDWERRLYNTVLRTFQLAECDESLPIGTIVLLDLLKDLADSGQKVHAEGDKANPVLTLPPYPHEDYIDLFMGAFMLAYRLLSKNCYPLQPERWARILGGEISDKRVVQLEEQFRDMLDNHINVYQPPRFTDRDDHIRAVYAQKEIFTVPANPFIPAIRYMKTKVVMYAHIRLRMRLRGQQPIIVGPVVRGRLILNLSVAYPPCHQEMLFRQAMLNNVRTSVKRLKKASDREVYLFIMGHRARTDERFDEVMFSSMGLGYNIPGLDDFEQQTVGNRRVLKLAGKGHRLREWIEA</sequence>
<name>A0A9P6E6B7_9AGAR</name>